<dbReference type="Proteomes" id="UP000016567">
    <property type="component" value="Unassembled WGS sequence"/>
</dbReference>
<organism evidence="2 3">
    <name type="scientific">Vibrio azureus NBRC 104587</name>
    <dbReference type="NCBI Taxonomy" id="1219077"/>
    <lineage>
        <taxon>Bacteria</taxon>
        <taxon>Pseudomonadati</taxon>
        <taxon>Pseudomonadota</taxon>
        <taxon>Gammaproteobacteria</taxon>
        <taxon>Vibrionales</taxon>
        <taxon>Vibrionaceae</taxon>
        <taxon>Vibrio</taxon>
    </lineage>
</organism>
<sequence length="85" mass="7813">MYNLSIDEISMVDGGGDGNSSGYPASPGSNRPMSQTQGAATVGAAAAWAGAFAGCMAATGGLGAIGCGAAVSAAAAGTVGAGNTR</sequence>
<dbReference type="EMBL" id="BATL01000041">
    <property type="protein sequence ID" value="GAD76326.1"/>
    <property type="molecule type" value="Genomic_DNA"/>
</dbReference>
<name>U3A8T9_9VIBR</name>
<dbReference type="RefSeq" id="WP_021710076.1">
    <property type="nucleotide sequence ID" value="NZ_BAOB01000052.1"/>
</dbReference>
<feature type="region of interest" description="Disordered" evidence="1">
    <location>
        <begin position="1"/>
        <end position="36"/>
    </location>
</feature>
<evidence type="ECO:0000313" key="2">
    <source>
        <dbReference type="EMBL" id="GAD76326.1"/>
    </source>
</evidence>
<dbReference type="OrthoDB" id="9963536at2"/>
<reference evidence="2 3" key="1">
    <citation type="submission" date="2013-09" db="EMBL/GenBank/DDBJ databases">
        <title>Whole genome shotgun sequence of Vibrio azureus NBRC 104587.</title>
        <authorList>
            <person name="Isaki S."/>
            <person name="Hosoyama A."/>
            <person name="Numata M."/>
            <person name="Hashimoto M."/>
            <person name="Hosoyama Y."/>
            <person name="Tsuchikane K."/>
            <person name="Noguchi M."/>
            <person name="Hirakata S."/>
            <person name="Ichikawa N."/>
            <person name="Ohji S."/>
            <person name="Yamazoe A."/>
            <person name="Fujita N."/>
        </authorList>
    </citation>
    <scope>NUCLEOTIDE SEQUENCE [LARGE SCALE GENOMIC DNA]</scope>
    <source>
        <strain evidence="2 3">NBRC 104587</strain>
    </source>
</reference>
<dbReference type="eggNOG" id="ENOG5032JP7">
    <property type="taxonomic scope" value="Bacteria"/>
</dbReference>
<feature type="compositionally biased region" description="Polar residues" evidence="1">
    <location>
        <begin position="20"/>
        <end position="36"/>
    </location>
</feature>
<protein>
    <recommendedName>
        <fullName evidence="4">Bacteriocin</fullName>
    </recommendedName>
</protein>
<evidence type="ECO:0008006" key="4">
    <source>
        <dbReference type="Google" id="ProtNLM"/>
    </source>
</evidence>
<dbReference type="STRING" id="1219077.VAZ01S_041_00270"/>
<gene>
    <name evidence="2" type="ORF">VAZ01S_041_00270</name>
</gene>
<comment type="caution">
    <text evidence="2">The sequence shown here is derived from an EMBL/GenBank/DDBJ whole genome shotgun (WGS) entry which is preliminary data.</text>
</comment>
<evidence type="ECO:0000256" key="1">
    <source>
        <dbReference type="SAM" id="MobiDB-lite"/>
    </source>
</evidence>
<proteinExistence type="predicted"/>
<evidence type="ECO:0000313" key="3">
    <source>
        <dbReference type="Proteomes" id="UP000016567"/>
    </source>
</evidence>
<accession>U3A8T9</accession>
<keyword evidence="3" id="KW-1185">Reference proteome</keyword>
<dbReference type="AlphaFoldDB" id="U3A8T9"/>